<feature type="region of interest" description="Disordered" evidence="2">
    <location>
        <begin position="572"/>
        <end position="637"/>
    </location>
</feature>
<feature type="compositionally biased region" description="Low complexity" evidence="2">
    <location>
        <begin position="1282"/>
        <end position="1298"/>
    </location>
</feature>
<evidence type="ECO:0000313" key="5">
    <source>
        <dbReference type="EMBL" id="CAL4773697.1"/>
    </source>
</evidence>
<dbReference type="EMBL" id="CAMXCT030001078">
    <property type="protein sequence ID" value="CAL4773697.1"/>
    <property type="molecule type" value="Genomic_DNA"/>
</dbReference>
<feature type="compositionally biased region" description="Basic and acidic residues" evidence="2">
    <location>
        <begin position="627"/>
        <end position="637"/>
    </location>
</feature>
<dbReference type="GO" id="GO:0005524">
    <property type="term" value="F:ATP binding"/>
    <property type="evidence" value="ECO:0007669"/>
    <property type="project" value="UniProtKB-KW"/>
</dbReference>
<dbReference type="EC" id="5.6.2.3" evidence="1"/>
<feature type="compositionally biased region" description="Polar residues" evidence="2">
    <location>
        <begin position="1327"/>
        <end position="1343"/>
    </location>
</feature>
<sequence>VGSVLFADGCIQTYCIVVTGVRRCSGGDPGKFVGGPASLSQGVPGGGRHGRTLTGEAGALAGDLPRLSHLADACSIATLAGLLVAWLVCWSPRRFEEPRQGLRTLGHWAGVAAWLLQWVERGQLTESSVSVKKHCCAQQQSVHAAQSKGSRNRSSKHTHWTRRVPGKYTYLTWGMAVISASLCASTKQADVLFAVNLFTCVFACQAQRALASARLRSGWVRKARRVGKARVKARRQPGSPRSRLQMLIAAIFLFSPASWVCVECVCQSNIAAVQPVRNAWATSRKLRNQLMRAMHGNTMQKANGRQAEESTPSQCIRPEPGNPSVQQEVEEEEDRKIADRVQTRIGCELTKIPGDGWCFFHAVLRHCRGWQSWSISEAAKLYLQALEWMCKQKNGPRADEVAIASVPFDDREAGLHLGFLQQAEQLEAAEGLTAADIVLWSKVVAVLEKPRMLDSIHHGSVVELWALTQAFDFHCLIWSQEDNKNIWIQDMAYITDAETQQKLQEHSNVLELFHRNTGITGHYDLVQRAEALREPFPETPWLETWRTQSAEAVLCLAAESLRNPVEVAPMSLQSQSSHVADPSAVSEPHATEDAERLTTESAGQSQQTSRTTATESEATTRQPNRSQEVHDTTEADKEAAAGVWAGHDDAEASEGAATDVDSESLLSWDSNLSETTGEAEVEVAVDSTKTWVTVEDCDQERIRRTASQLRHHPLLPSPTAMTDFPSMQPSSGMRVGSRHTNPHWSKEKVWNMKATTWAHTTLKCCGNGEVCLWAHLAECHSEHFADIPRELVASTYAAALIEKERGQVPQVGWSVDRRTLRRLRVELDDNTCQALICACCARVCPGGMGGEIAYISVEQLFGALTPEAAKANWNLERYMTQYGTLAAVTNRFDAHEWTRTLPETICDGMQLICCPEDFRCGRCPDSALQLCQACELPLCRDCLEHMCKQSACAVPEALANDNWFGYPTELLCTHKVRWIEAAAASPVWTSVINYYLEADRGNLIEEHLHRPEHRTAIRGNVSSFSIPWEEVLAALTPETRRNTSWERLPHPPHVLQAIVKVNVKGMLYNEAIEWVAGARIRPWVVSALLHHLIDMQHPMCASHLSAEEAKTAVTERVTLAYGVDETRPIVDLQQTPSPRVTSIGSKLLGHKWRQAEDESVGAEASQILAQELSGSGRTRCQSSAQAAAGVNSEPTISNNQVDSRMMSGKSSSQPASEVQHHKPSCTKTASPNTVSQAQSEDATQVYSKRFPQHASQSGDEAIMHDMPTHRMTQMEAEKIGQSSAQVTAEVEAEAASSQKPEVTVPTPSQGRSQPVSRKRKQGASPGDNPSPQVTCQSSAQATTADKRYDDATSALPSHSQNFLGASGGASQPLPQKHATPESVPDAALDGESFVGSVRPNVLSQDYTGAEWKDPDVDMLLQLSNATDTLTIQTGHNFWDQWQNDFLPWAFPFSIPAPVSGPDFPHKERPRRPTDAPHLPPLAHLKLLAGRIESSIRNSWDLIPGLRRLTFKWHSVWQGSLWRKWKSQRQAMAPAPTLKWVQAARGLYNKLRSGTYTTASGRPKPIQFDTRKLPYARGLTTDEKELLQDVKGMQGQMPGTIEVRRRIGRFLFGARVEMGEPLFITISPTTRHNTLCIKFSRYRAADPGGAEDGARNRPKLWDTAEATIQVPPYDTRRQLAARDPWAVVLSFQTVVRCIFAKLLGIRMCFRCPACDCRDARGHGCHVTGGILGLVTGLCGAIEYQANSTPHFHCNVYIASIWQHSLSELAAKLNDSTITFEDVRQFLTWAHAESHPDPASHTQQQDHLEADWAQNNCKASHDFLCQWPQFLTEDKAASPWLEAVEPKQALADASRFIHQYRLAAQKKISHQQMHWHPWNIVQKCRLPLAACRKKGAPNKCKHNFPKVQNDKVRIICRGNARKFAQSTAGRRNALGMVLDKRDDPWLSGTLHAFTLMVFGNSHTAINFRVPLSATTHDEDCKRGCLAKNMLPKLQRAMAQAARRSTRYFTGYLQKPQPLGKKELQQAAKQLHFLEEAAAKDDAAAHYRKVVHRVFGDLEFRCSVRPVTEEFMLAGFSNMTDPTTAECIRRTDERVFHLCPWEFIKWWSLKKLQPPTKNATEDGQGLSVWVRKQGTDTKPVDGWQYGRDYIWKHPLPNSRAANLVRLPQCNGCSRVQDYYLERRTEPRIPYPTTCPLPKPDMSKDAQARLLNVYLRPWTLDLKCATPHVPHISALDLEIRSTSLNPGKRLFTKTAPGPRSHHLAWRAYIQHHVVSEHAARTIRNFLSATECDPEEVDLAETPAKPTDHEVDTTWVTPDTIDKLVRGVGFEYSKRSGPAVRRIVEEWEASPQVDALNSWFVNTGITDRKLDRSQSKTQQPTPWSETEPLRWTYGKLTPEAATAWLQRLAEQGSVAAQEEQAESSRSEPLRAVFHGVPGAGKTQTLKWLRAFFEDMCGWQHQQEFVYLAPQNTQAALIAGMTLHSFVNIQVKTKTARAKNTSTPEQFAKYQRLRWLVVDESSTVGLEILATLEKRLQQSTRDRDTWKLRPGGERRPFGGRNLILTGDLWQFPPVKATAIYQNPFQSNTTFQVNALQQLCWSHTSLAIPHLFELTLEQRCEDAWLSQILHQARHGNMSQEVWSFLHGFPTLHAGSWSFQTNQATCGEKTCNNLHLQATAPDQLECVICHQERACRCIVGKDPKAEHFLNHPFVHGLNAAKYIAANLRAKWVATTRKHKLLWIIAQDTPLFHVEATELQARRENWLQRHDQSTGGVVGILPLLQNMPIRVTQTLSDLKAFGLFKNTRGTLWNWTLHEADQEAVGAVAGQDIVLQRLPRALYVKVDGAKWQQHPDLPVGVARIEPVTQTWPLETNGKATVSRRGFPIASDYAGTAHSFMGATLGACTLDLGTWDATTSREAQLSGYMCLSRVRKTEDLCIVQPFSPNLFSHGELIGPHTFLEVHREKLTLPEAKARFEKDKPNKQKNRDILLFCRGCSPQPHLQEKLLPLREFVSAWDPEEWYRVLSDGMCRLCTQCKTKQSSPAAKGKPKAVNACAYCQTLPADQTGYCSKCAKIRLACSKCDIGKKLKTKSLLDFSPEEIARRKKTKELRRARCKKCAAAPVTAQAKQGLCSNCNKAISVSHLVNYSAESQTGVCRTCIAKQARAPKTCAKCSQPLHANATPGTWCTACAFPPCSGGCGQPRPQKTSNHAKQKSDWYCQNCKGKCVNCGSSLPRNAEAGTWCATCAHPPCSGGCGEPRPHESRYHAQQKPFWLCQACSVRNTAAPKCGNCAGPLPRNAEAGTWCATCAYPPCSGGCGEPRPHERRYHAQQKPLWFCQACSLGSGYPPCPICGLPRPQERRYHVKVMPHWTCEACTVKSCPKCGEVLGAKAQTGALCLACAYPPCESCGSQRPQKSRYRVNVMPRWTCEACTVKSCPKCGQILGPKAQDGAWCLACAYPPCESCGRPRPRTRSEYHAQREQPYWGPKEKASQRLVAHASDASQRHMTLQTIHAHLRQFLLANRKKDVRPAPARVFPCRQKSRKPCSAGAADLAYVSRTACSQAACCSDEPLVHQMTDISHFANRRTDNHQQPRANDLQVAAPLCKSLTAQPQPEQRSAHRAKQGLGQQPKNRTHSVSVAVKKKPFSAWCPKPVERSVSDRHRAHITPRQVYDDIELSRWGPEQPLPVQDG</sequence>
<keyword evidence="1" id="KW-0234">DNA repair</keyword>
<keyword evidence="1" id="KW-0227">DNA damage</keyword>
<dbReference type="Proteomes" id="UP001152797">
    <property type="component" value="Unassembled WGS sequence"/>
</dbReference>
<feature type="compositionally biased region" description="Polar residues" evidence="2">
    <location>
        <begin position="1225"/>
        <end position="1244"/>
    </location>
</feature>
<keyword evidence="1 5" id="KW-0347">Helicase</keyword>
<keyword evidence="6" id="KW-1185">Reference proteome</keyword>
<dbReference type="Gene3D" id="3.90.70.80">
    <property type="match status" value="1"/>
</dbReference>
<evidence type="ECO:0000313" key="6">
    <source>
        <dbReference type="Proteomes" id="UP001152797"/>
    </source>
</evidence>
<gene>
    <name evidence="4" type="ORF">C1SCF055_LOCUS13742</name>
</gene>
<feature type="compositionally biased region" description="Polar residues" evidence="2">
    <location>
        <begin position="300"/>
        <end position="314"/>
    </location>
</feature>
<dbReference type="Pfam" id="PF05970">
    <property type="entry name" value="PIF1"/>
    <property type="match status" value="1"/>
</dbReference>
<reference evidence="4" key="1">
    <citation type="submission" date="2022-10" db="EMBL/GenBank/DDBJ databases">
        <authorList>
            <person name="Chen Y."/>
            <person name="Dougan E. K."/>
            <person name="Chan C."/>
            <person name="Rhodes N."/>
            <person name="Thang M."/>
        </authorList>
    </citation>
    <scope>NUCLEOTIDE SEQUENCE</scope>
</reference>
<feature type="compositionally biased region" description="Polar residues" evidence="2">
    <location>
        <begin position="1192"/>
        <end position="1216"/>
    </location>
</feature>
<dbReference type="SUPFAM" id="SSF52540">
    <property type="entry name" value="P-loop containing nucleoside triphosphate hydrolases"/>
    <property type="match status" value="2"/>
</dbReference>
<feature type="compositionally biased region" description="Basic and acidic residues" evidence="2">
    <location>
        <begin position="589"/>
        <end position="598"/>
    </location>
</feature>
<dbReference type="GO" id="GO:0006281">
    <property type="term" value="P:DNA repair"/>
    <property type="evidence" value="ECO:0007669"/>
    <property type="project" value="UniProtKB-KW"/>
</dbReference>
<feature type="non-terminal residue" evidence="4">
    <location>
        <position position="1"/>
    </location>
</feature>
<keyword evidence="1" id="KW-0233">DNA recombination</keyword>
<keyword evidence="1" id="KW-0378">Hydrolase</keyword>
<dbReference type="EMBL" id="CAMXCT010001078">
    <property type="protein sequence ID" value="CAI3986385.1"/>
    <property type="molecule type" value="Genomic_DNA"/>
</dbReference>
<dbReference type="GO" id="GO:0006310">
    <property type="term" value="P:DNA recombination"/>
    <property type="evidence" value="ECO:0007669"/>
    <property type="project" value="UniProtKB-KW"/>
</dbReference>
<feature type="compositionally biased region" description="Polar residues" evidence="2">
    <location>
        <begin position="3617"/>
        <end position="3628"/>
    </location>
</feature>
<feature type="region of interest" description="Disordered" evidence="2">
    <location>
        <begin position="1275"/>
        <end position="1388"/>
    </location>
</feature>
<evidence type="ECO:0000259" key="3">
    <source>
        <dbReference type="Pfam" id="PF05970"/>
    </source>
</evidence>
<feature type="region of interest" description="Disordered" evidence="2">
    <location>
        <begin position="1173"/>
        <end position="1244"/>
    </location>
</feature>
<evidence type="ECO:0000256" key="2">
    <source>
        <dbReference type="SAM" id="MobiDB-lite"/>
    </source>
</evidence>
<dbReference type="Gene3D" id="3.40.50.300">
    <property type="entry name" value="P-loop containing nucleotide triphosphate hydrolases"/>
    <property type="match status" value="1"/>
</dbReference>
<reference evidence="5 6" key="2">
    <citation type="submission" date="2024-05" db="EMBL/GenBank/DDBJ databases">
        <authorList>
            <person name="Chen Y."/>
            <person name="Shah S."/>
            <person name="Dougan E. K."/>
            <person name="Thang M."/>
            <person name="Chan C."/>
        </authorList>
    </citation>
    <scope>NUCLEOTIDE SEQUENCE [LARGE SCALE GENOMIC DNA]</scope>
</reference>
<proteinExistence type="inferred from homology"/>
<comment type="similarity">
    <text evidence="1">Belongs to the helicase family.</text>
</comment>
<keyword evidence="1" id="KW-0067">ATP-binding</keyword>
<dbReference type="EMBL" id="CAMXCT020001078">
    <property type="protein sequence ID" value="CAL1139760.1"/>
    <property type="molecule type" value="Genomic_DNA"/>
</dbReference>
<feature type="non-terminal residue" evidence="4">
    <location>
        <position position="3682"/>
    </location>
</feature>
<evidence type="ECO:0000313" key="4">
    <source>
        <dbReference type="EMBL" id="CAI3986385.1"/>
    </source>
</evidence>
<feature type="region of interest" description="Disordered" evidence="2">
    <location>
        <begin position="713"/>
        <end position="741"/>
    </location>
</feature>
<protein>
    <recommendedName>
        <fullName evidence="1">ATP-dependent DNA helicase</fullName>
        <ecNumber evidence="1">5.6.2.3</ecNumber>
    </recommendedName>
</protein>
<dbReference type="GO" id="GO:0043139">
    <property type="term" value="F:5'-3' DNA helicase activity"/>
    <property type="evidence" value="ECO:0007669"/>
    <property type="project" value="UniProtKB-EC"/>
</dbReference>
<evidence type="ECO:0000256" key="1">
    <source>
        <dbReference type="RuleBase" id="RU363044"/>
    </source>
</evidence>
<comment type="catalytic activity">
    <reaction evidence="1">
        <text>ATP + H2O = ADP + phosphate + H(+)</text>
        <dbReference type="Rhea" id="RHEA:13065"/>
        <dbReference type="ChEBI" id="CHEBI:15377"/>
        <dbReference type="ChEBI" id="CHEBI:15378"/>
        <dbReference type="ChEBI" id="CHEBI:30616"/>
        <dbReference type="ChEBI" id="CHEBI:43474"/>
        <dbReference type="ChEBI" id="CHEBI:456216"/>
        <dbReference type="EC" id="5.6.2.3"/>
    </reaction>
</comment>
<dbReference type="InterPro" id="IPR010285">
    <property type="entry name" value="DNA_helicase_pif1-like_DEAD"/>
</dbReference>
<keyword evidence="1" id="KW-0547">Nucleotide-binding</keyword>
<feature type="domain" description="DNA helicase Pif1-like DEAD-box helicase" evidence="3">
    <location>
        <begin position="2427"/>
        <end position="2576"/>
    </location>
</feature>
<feature type="region of interest" description="Disordered" evidence="2">
    <location>
        <begin position="300"/>
        <end position="335"/>
    </location>
</feature>
<feature type="compositionally biased region" description="Polar residues" evidence="2">
    <location>
        <begin position="1305"/>
        <end position="1315"/>
    </location>
</feature>
<feature type="compositionally biased region" description="Low complexity" evidence="2">
    <location>
        <begin position="604"/>
        <end position="622"/>
    </location>
</feature>
<accession>A0A9P1C7A7</accession>
<dbReference type="GO" id="GO:0016787">
    <property type="term" value="F:hydrolase activity"/>
    <property type="evidence" value="ECO:0007669"/>
    <property type="project" value="UniProtKB-KW"/>
</dbReference>
<feature type="compositionally biased region" description="Polar residues" evidence="2">
    <location>
        <begin position="1173"/>
        <end position="1185"/>
    </location>
</feature>
<comment type="caution">
    <text evidence="4">The sequence shown here is derived from an EMBL/GenBank/DDBJ whole genome shotgun (WGS) entry which is preliminary data.</text>
</comment>
<feature type="region of interest" description="Disordered" evidence="2">
    <location>
        <begin position="3601"/>
        <end position="3629"/>
    </location>
</feature>
<organism evidence="4">
    <name type="scientific">Cladocopium goreaui</name>
    <dbReference type="NCBI Taxonomy" id="2562237"/>
    <lineage>
        <taxon>Eukaryota</taxon>
        <taxon>Sar</taxon>
        <taxon>Alveolata</taxon>
        <taxon>Dinophyceae</taxon>
        <taxon>Suessiales</taxon>
        <taxon>Symbiodiniaceae</taxon>
        <taxon>Cladocopium</taxon>
    </lineage>
</organism>
<dbReference type="GO" id="GO:0000723">
    <property type="term" value="P:telomere maintenance"/>
    <property type="evidence" value="ECO:0007669"/>
    <property type="project" value="InterPro"/>
</dbReference>
<feature type="compositionally biased region" description="Polar residues" evidence="2">
    <location>
        <begin position="1354"/>
        <end position="1373"/>
    </location>
</feature>
<comment type="cofactor">
    <cofactor evidence="1">
        <name>Mg(2+)</name>
        <dbReference type="ChEBI" id="CHEBI:18420"/>
    </cofactor>
</comment>
<dbReference type="InterPro" id="IPR027417">
    <property type="entry name" value="P-loop_NTPase"/>
</dbReference>
<name>A0A9P1C7A7_9DINO</name>